<proteinExistence type="predicted"/>
<reference evidence="3" key="1">
    <citation type="submission" date="2025-08" db="UniProtKB">
        <authorList>
            <consortium name="Ensembl"/>
        </authorList>
    </citation>
    <scope>IDENTIFICATION</scope>
</reference>
<dbReference type="InterPro" id="IPR048509">
    <property type="entry name" value="TMEM106_C"/>
</dbReference>
<accession>A0A8C6RCM6</accession>
<dbReference type="OMA" id="VILAITX"/>
<keyword evidence="1" id="KW-1133">Transmembrane helix</keyword>
<sequence length="137" mass="15044">QINELVALIPHSDQRLPQRTKQHVLQSVLLCLLASGLVFFFHFPHSIAMDDNGIKVVKVTLNKQDSLVTLAIVATLKIKSSNFYSVEATNLFSQVQYMKAVAGTYATTNVLLIPPRSEQLVNFTVKAAEVGGPSSYV</sequence>
<keyword evidence="1" id="KW-0472">Membrane</keyword>
<evidence type="ECO:0000259" key="2">
    <source>
        <dbReference type="Pfam" id="PF07092"/>
    </source>
</evidence>
<evidence type="ECO:0000256" key="1">
    <source>
        <dbReference type="SAM" id="Phobius"/>
    </source>
</evidence>
<feature type="transmembrane region" description="Helical" evidence="1">
    <location>
        <begin position="24"/>
        <end position="43"/>
    </location>
</feature>
<dbReference type="AlphaFoldDB" id="A0A8C6RCM6"/>
<name>A0A8C6RCM6_NANGA</name>
<organism evidence="3 4">
    <name type="scientific">Nannospalax galili</name>
    <name type="common">Northern Israeli blind subterranean mole rat</name>
    <name type="synonym">Spalax galili</name>
    <dbReference type="NCBI Taxonomy" id="1026970"/>
    <lineage>
        <taxon>Eukaryota</taxon>
        <taxon>Metazoa</taxon>
        <taxon>Chordata</taxon>
        <taxon>Craniata</taxon>
        <taxon>Vertebrata</taxon>
        <taxon>Euteleostomi</taxon>
        <taxon>Mammalia</taxon>
        <taxon>Eutheria</taxon>
        <taxon>Euarchontoglires</taxon>
        <taxon>Glires</taxon>
        <taxon>Rodentia</taxon>
        <taxon>Myomorpha</taxon>
        <taxon>Muroidea</taxon>
        <taxon>Spalacidae</taxon>
        <taxon>Spalacinae</taxon>
        <taxon>Nannospalax</taxon>
    </lineage>
</organism>
<dbReference type="Ensembl" id="ENSNGAT00000021904.1">
    <property type="protein sequence ID" value="ENSNGAP00000016289.1"/>
    <property type="gene ID" value="ENSNGAG00000017065.1"/>
</dbReference>
<feature type="domain" description="Transmembrane protein 106 C-terminal" evidence="2">
    <location>
        <begin position="44"/>
        <end position="136"/>
    </location>
</feature>
<dbReference type="GeneTree" id="ENSGT00940000172940"/>
<dbReference type="InterPro" id="IPR009790">
    <property type="entry name" value="TMEM106"/>
</dbReference>
<protein>
    <recommendedName>
        <fullName evidence="2">Transmembrane protein 106 C-terminal domain-containing protein</fullName>
    </recommendedName>
</protein>
<dbReference type="PANTHER" id="PTHR28556">
    <property type="entry name" value="TRANSMEMBRANE PROTEIN 106B"/>
    <property type="match status" value="1"/>
</dbReference>
<evidence type="ECO:0000313" key="4">
    <source>
        <dbReference type="Proteomes" id="UP000694381"/>
    </source>
</evidence>
<dbReference type="Pfam" id="PF07092">
    <property type="entry name" value="TMEM106"/>
    <property type="match status" value="1"/>
</dbReference>
<reference evidence="3" key="2">
    <citation type="submission" date="2025-09" db="UniProtKB">
        <authorList>
            <consortium name="Ensembl"/>
        </authorList>
    </citation>
    <scope>IDENTIFICATION</scope>
</reference>
<keyword evidence="4" id="KW-1185">Reference proteome</keyword>
<dbReference type="PANTHER" id="PTHR28556:SF5">
    <property type="entry name" value="TRANSMEMBRANE PROTEIN 106C"/>
    <property type="match status" value="1"/>
</dbReference>
<keyword evidence="1" id="KW-0812">Transmembrane</keyword>
<dbReference type="Proteomes" id="UP000694381">
    <property type="component" value="Unassembled WGS sequence"/>
</dbReference>
<evidence type="ECO:0000313" key="3">
    <source>
        <dbReference type="Ensembl" id="ENSNGAP00000016289.1"/>
    </source>
</evidence>